<feature type="region of interest" description="Disordered" evidence="12">
    <location>
        <begin position="31"/>
        <end position="58"/>
    </location>
</feature>
<dbReference type="InterPro" id="IPR011032">
    <property type="entry name" value="GroES-like_sf"/>
</dbReference>
<evidence type="ECO:0000256" key="10">
    <source>
        <dbReference type="ARBA" id="ARBA00023315"/>
    </source>
</evidence>
<dbReference type="PROSITE" id="PS01162">
    <property type="entry name" value="QOR_ZETA_CRYSTAL"/>
    <property type="match status" value="1"/>
</dbReference>
<comment type="subcellular location">
    <subcellularLocation>
        <location evidence="1">Cytoplasm</location>
    </subcellularLocation>
</comment>
<dbReference type="Gene3D" id="3.40.47.10">
    <property type="match status" value="2"/>
</dbReference>
<proteinExistence type="predicted"/>
<evidence type="ECO:0000256" key="1">
    <source>
        <dbReference type="ARBA" id="ARBA00004496"/>
    </source>
</evidence>
<sequence>MSTAEFRDILDRYARGAVGAEQARDLLAARRPAQDPGRPTAPASSGQDAAPGPAEGPRTLDIAVIGMSGQFPGAVDVREFWRNLAEGRVGYGELPDHYLAPEERNAYSWGGVLAERDSFDPEFFGIRPHEADLMSHHQRLLLQESWHALEDAAIDPRALAGSRTGLFVGAEPTSYPHESFTGASDALVASRLSYFLDLRGAALVVNTACSSSLAALHLACQSLRSGESSLALVGGANAGLDGRGLDLLLQSGAMSPTGQCRTFDADADGTVYSEAVAVVVLKRLADAVADGDHIHGVVRATGMNQDGASNGITAPNGAAQEELILDVYRRFGIPAERVGYVEAHGTATPLGDPVEANALVRAFRRLTGERAFCAVGSAKSHIGHTGAAAGLVGLIKVLLSMRHGRLVGMPTLRRLNPLIDLADSAFVLDDAARPWQSDSGAPLMAAVNSFGHSGTNVHAVVEQYQPTAAEATPADDGSPRLVPLSARDPERLREYAGVLAEFLDPTAEEAPEPAAAPVAPAEVCGVVAEVLGVAADEIDPDEPLDSYGVRPGQFARIGEALDARFGVRLAADVPHEGRTAGELARLIAEAGGAPRASGAEDRAAGAGGRPLLADVARTLQLGRTELPARAAFVVRDLTELVAGLRAVAAGEELPDTCRLGRADHDSEVVRLFDDDDDLREAVGRWLDRGKLTQAAELWVRGGPIDWRGARQDGPGRRVPLPGYPFARNRHGKLFTQQAVRPVAQPAAEPAPAPLPQPVAEPVAEPLAEAVAGAEPYAPERLAAAVEERLALLAAEMIGASAADLDIKDHLDRYGIDSITRTRMNHALGEAFPAASRTLFFDFPKVEGVAEHLADRFPDECRAYVGQGPAAGPVPVAAPAEPAPAPVPAPAAEHAPEPAPAAELTPREDRDSQEHEGEGNNDPAADAVAIIGMSGRFPGAPDLDRYWSLLMEGRSVVTEVPPRRWDWREHYDPRPEGADVVRKSHSKWGAFLDGFDEFDPALFRFTEDEARNTDPQVRLFLQECWKALEDAGYAPSKLPAPVRRRIGVFAGGAKHGFTRLGAEGRLEMPRTSFGDMVNRVSFQFDLGGPSKAVDTACSSALVALHEAVQSLRAGQCELALAGAVNLYLHPSTYVELGTVGLLSDRSECGSFGAEANGIVPGEGVAAVLLKPLRQALRDGDPIRAVIRGTAVNHNGRTIGFTSPSAQRQADVIREALRDGGVDPRTVGYVEAHANGSEIGDAVEMTALTQAFDERPGASGRFGVGSVKPNIGHGEAAAGMAQLFKVVLALRHRTLPPTRLPEEFNPAIDFDRLPFELSGSAVPWEPVVVDGTPAPRRAGITSIGGGGTNAHVVLEEAPEPAPSRAAVRGPVVFTLSAHTEERLGVYVDQWIEFLRGGPRVDLAGIAHTLQVGRVDLTHRLAVVVKGAEELLGQLTRWRRGRPGSAVVTATAGRVKAAELDAALRERDLGRVASLWAHGATVDWSELYGDDVPGRVPGLPTYPFERQVCWVDESAPAPLPAATAAGTPARPAPARGAPATTTPLPADPATTTPLPAEPATTALLPADPAAQAPDGHPLLTSSVPLADGGAVFSGEVSLASHPWIADHAVSGTVLFPGTAFVDMALHAGRDLGCGRLDELTLQAPLVLTERGSVRLQVTVGAPDATGGRPVEVYSRAEEEPSGEAAERPWTRHASGLLGAGEQETGPDLTAWPPAGAEPVPVDGYYRAMADAGYAYGPAFSGLRAVWKRGDEVFAEAEIADAPDAARYGLHPALLDSALHAMGFGGFVRDGGGLLPFSWSGMRLFGRGAAAVRVRLTAAGTDAVSAEVADSAGRPVAALDSLVLRPVSGEHPVSGERSGTSTSTSTSTGTAGTAAPHDSLFRLDWTALALAEVAGRDGAWSLPGPDDLRLGAALRRAGATVSEDAADVALMSLATGERPADPADPADQADLAAGIRAATARALDLVQGWLADEAQAAARLVVVTRGAVAVRVGEDITDLVHAPVWGLLRTAQAENPDRLLLVDLDGDEASVAALPGAVAAAVAAGESQLALRGGAALVPRLAPVGSDGTLVPPPGGGAWRLDTTGAGTLENLALLPWPAADAPLTPGQVRIEVRAAGLNFRDVLGALGMYPGELTLGAEGAGLVLEVGPGVTGLAVGDRVMGLFPSGLGPVCVADAHTVVRMPAGWSFEEAATVPVAFVTAYYGLFDMGALSAGESVLVHAAAGGVGMAAVQLARHVGAEVFATASEGKWDTVRALGVPDDHLASSRDLGFEAGFRARTEGRGMDVVLNSLAREFVDASLRLLPRGGRFVEMGKTDIRDAQQVATRHFGVRYRAFDVVDAGPQRIGEILAEIVDLFERGVLELLPRITWDLRRAPEAFRFMSQARHVGKIVLTVPRRPDPSHTVLITGGTGTLGGMLARHLVAEHGARHLVLLSRRGPDAPGAAELTAELTAAGARVTVVACDAADRDKLAEVLGAIPAEHPLGTVIHTAGALDDGVFDAMTPDRLAHVLRPKAEGALNLHELTRGTDLTQFVFLSGAAGVLGNPGQANYAAASSFLDALAHHRRARGLPGVSMAYGYWEQATGLTKHLTEGDTGRMTRGGLLGLSDEQGLALFDVARGADEALQVPMRIDLAALRTQAESGTGHPIHRALVRTAPRSAAAAPDTGGGLDGLAGLPEDEQRARVMELVRQQVAAVLVVDPEDVGPDTGFVELGLDSLTAVELRNRLSRATGLRLPVTLVFDHPAPGALAEYLRQRLTTAARKGGRPPAPAPTPAAAQAPAPAPAAAPTLAEPQALAPAPAAAPATAPAAVAPAPTPAPVVAAPPAPAQEEIRRLLLDGQDLDRLGAVLEFGCRGAGDAADLAEAHPALVVHGVTGDKELADGADREIGERGLRDRAAVFHADPAEPFPGHYDLAFGIGACLRAEDKQALFANLDAAVVDGGQVLLADFLCTLSGDLVDPGLGISVPTAHTWAEVFARNRLVVDELIPHDTQAPDPDLAEPLRRGWIRHHLFRLRKVTASTEEERLRLNRAQLAETTGRPRAAAS</sequence>
<feature type="active site" description="Proton acceptor; for dehydratase activity" evidence="11">
    <location>
        <position position="1604"/>
    </location>
</feature>
<feature type="domain" description="Ketosynthase family 3 (KS3)" evidence="14">
    <location>
        <begin position="59"/>
        <end position="463"/>
    </location>
</feature>
<gene>
    <name evidence="16" type="ORF">GCM10010246_06330</name>
</gene>
<keyword evidence="7" id="KW-0677">Repeat</keyword>
<keyword evidence="9" id="KW-0511">Multifunctional enzyme</keyword>
<dbReference type="PROSITE" id="PS00606">
    <property type="entry name" value="KS3_1"/>
    <property type="match status" value="1"/>
</dbReference>
<feature type="region of interest" description="C-terminal hotdog fold" evidence="11">
    <location>
        <begin position="1713"/>
        <end position="1849"/>
    </location>
</feature>
<dbReference type="Gene3D" id="3.40.50.720">
    <property type="entry name" value="NAD(P)-binding Rossmann-like Domain"/>
    <property type="match status" value="1"/>
</dbReference>
<feature type="region of interest" description="Disordered" evidence="12">
    <location>
        <begin position="1844"/>
        <end position="1871"/>
    </location>
</feature>
<accession>A0ABP5SCJ5</accession>
<feature type="compositionally biased region" description="Low complexity" evidence="12">
    <location>
        <begin position="1854"/>
        <end position="1871"/>
    </location>
</feature>
<dbReference type="CDD" id="cd08956">
    <property type="entry name" value="KR_3_FAS_SDR_x"/>
    <property type="match status" value="1"/>
</dbReference>
<dbReference type="InterPro" id="IPR036291">
    <property type="entry name" value="NAD(P)-bd_dom_sf"/>
</dbReference>
<dbReference type="InterPro" id="IPR029063">
    <property type="entry name" value="SAM-dependent_MTases_sf"/>
</dbReference>
<dbReference type="InterPro" id="IPR016039">
    <property type="entry name" value="Thiolase-like"/>
</dbReference>
<dbReference type="PROSITE" id="PS52019">
    <property type="entry name" value="PKS_MFAS_DH"/>
    <property type="match status" value="1"/>
</dbReference>
<feature type="domain" description="PKS/mFAS DH" evidence="15">
    <location>
        <begin position="1573"/>
        <end position="1849"/>
    </location>
</feature>
<dbReference type="Pfam" id="PF08659">
    <property type="entry name" value="KR"/>
    <property type="match status" value="1"/>
</dbReference>
<dbReference type="InterPro" id="IPR009081">
    <property type="entry name" value="PP-bd_ACP"/>
</dbReference>
<dbReference type="InterPro" id="IPR020843">
    <property type="entry name" value="ER"/>
</dbReference>
<dbReference type="PANTHER" id="PTHR43775">
    <property type="entry name" value="FATTY ACID SYNTHASE"/>
    <property type="match status" value="1"/>
</dbReference>
<dbReference type="InterPro" id="IPR050091">
    <property type="entry name" value="PKS_NRPS_Biosynth_Enz"/>
</dbReference>
<dbReference type="InterPro" id="IPR013968">
    <property type="entry name" value="PKS_KR"/>
</dbReference>
<evidence type="ECO:0000259" key="14">
    <source>
        <dbReference type="PROSITE" id="PS52004"/>
    </source>
</evidence>
<dbReference type="SMART" id="SM01294">
    <property type="entry name" value="PKS_PP_betabranch"/>
    <property type="match status" value="1"/>
</dbReference>
<dbReference type="SMART" id="SM00828">
    <property type="entry name" value="PKS_MT"/>
    <property type="match status" value="1"/>
</dbReference>
<dbReference type="InterPro" id="IPR020806">
    <property type="entry name" value="PKS_PP-bd"/>
</dbReference>
<keyword evidence="6" id="KW-0808">Transferase</keyword>
<dbReference type="InterPro" id="IPR018201">
    <property type="entry name" value="Ketoacyl_synth_AS"/>
</dbReference>
<keyword evidence="5" id="KW-0597">Phosphoprotein</keyword>
<dbReference type="InterPro" id="IPR055123">
    <property type="entry name" value="SpnB-like_Rossmann"/>
</dbReference>
<dbReference type="Gene3D" id="1.10.1240.100">
    <property type="match status" value="1"/>
</dbReference>
<dbReference type="SMART" id="SM00829">
    <property type="entry name" value="PKS_ER"/>
    <property type="match status" value="1"/>
</dbReference>
<feature type="domain" description="Ketosynthase family 3 (KS3)" evidence="14">
    <location>
        <begin position="924"/>
        <end position="1354"/>
    </location>
</feature>
<feature type="domain" description="Carrier" evidence="13">
    <location>
        <begin position="2678"/>
        <end position="2752"/>
    </location>
</feature>
<keyword evidence="8" id="KW-0521">NADP</keyword>
<dbReference type="Gene3D" id="3.90.180.10">
    <property type="entry name" value="Medium-chain alcohol dehydrogenases, catalytic domain"/>
    <property type="match status" value="1"/>
</dbReference>
<dbReference type="SUPFAM" id="SSF53901">
    <property type="entry name" value="Thiolase-like"/>
    <property type="match status" value="2"/>
</dbReference>
<evidence type="ECO:0000256" key="8">
    <source>
        <dbReference type="ARBA" id="ARBA00022857"/>
    </source>
</evidence>
<name>A0ABP5SCJ5_9ACTN</name>
<dbReference type="InterPro" id="IPR054514">
    <property type="entry name" value="RhiE-like_linker"/>
</dbReference>
<dbReference type="Pfam" id="PF02801">
    <property type="entry name" value="Ketoacyl-synt_C"/>
    <property type="match status" value="2"/>
</dbReference>
<dbReference type="PANTHER" id="PTHR43775:SF37">
    <property type="entry name" value="SI:DKEY-61P9.11"/>
    <property type="match status" value="1"/>
</dbReference>
<dbReference type="InterPro" id="IPR013154">
    <property type="entry name" value="ADH-like_N"/>
</dbReference>
<dbReference type="SMART" id="SM00823">
    <property type="entry name" value="PKS_PP"/>
    <property type="match status" value="3"/>
</dbReference>
<evidence type="ECO:0000256" key="11">
    <source>
        <dbReference type="PROSITE-ProRule" id="PRU01363"/>
    </source>
</evidence>
<feature type="region of interest" description="Disordered" evidence="12">
    <location>
        <begin position="2755"/>
        <end position="2783"/>
    </location>
</feature>
<dbReference type="InterPro" id="IPR032821">
    <property type="entry name" value="PKS_assoc"/>
</dbReference>
<evidence type="ECO:0000256" key="2">
    <source>
        <dbReference type="ARBA" id="ARBA00004792"/>
    </source>
</evidence>
<dbReference type="InterPro" id="IPR020803">
    <property type="entry name" value="MeTfrase_dom"/>
</dbReference>
<evidence type="ECO:0000313" key="16">
    <source>
        <dbReference type="EMBL" id="GAA2327272.1"/>
    </source>
</evidence>
<feature type="region of interest" description="Disordered" evidence="12">
    <location>
        <begin position="874"/>
        <end position="923"/>
    </location>
</feature>
<dbReference type="Pfam" id="PF16197">
    <property type="entry name" value="KAsynt_C_assoc"/>
    <property type="match status" value="1"/>
</dbReference>
<evidence type="ECO:0000256" key="6">
    <source>
        <dbReference type="ARBA" id="ARBA00022679"/>
    </source>
</evidence>
<dbReference type="InterPro" id="IPR049552">
    <property type="entry name" value="PKS_DH_N"/>
</dbReference>
<dbReference type="Pfam" id="PF21089">
    <property type="entry name" value="PKS_DH_N"/>
    <property type="match status" value="1"/>
</dbReference>
<dbReference type="SUPFAM" id="SSF47336">
    <property type="entry name" value="ACP-like"/>
    <property type="match status" value="3"/>
</dbReference>
<dbReference type="Gene3D" id="3.10.129.110">
    <property type="entry name" value="Polyketide synthase dehydratase"/>
    <property type="match status" value="1"/>
</dbReference>
<keyword evidence="3" id="KW-0596">Phosphopantetheine</keyword>
<dbReference type="PROSITE" id="PS52004">
    <property type="entry name" value="KS3_2"/>
    <property type="match status" value="2"/>
</dbReference>
<dbReference type="SMART" id="SM00826">
    <property type="entry name" value="PKS_DH"/>
    <property type="match status" value="1"/>
</dbReference>
<evidence type="ECO:0000256" key="9">
    <source>
        <dbReference type="ARBA" id="ARBA00023268"/>
    </source>
</evidence>
<dbReference type="InterPro" id="IPR057326">
    <property type="entry name" value="KR_dom"/>
</dbReference>
<dbReference type="Pfam" id="PF13602">
    <property type="entry name" value="ADH_zinc_N_2"/>
    <property type="match status" value="1"/>
</dbReference>
<keyword evidence="10" id="KW-0012">Acyltransferase</keyword>
<dbReference type="EMBL" id="BAAASD010000002">
    <property type="protein sequence ID" value="GAA2327272.1"/>
    <property type="molecule type" value="Genomic_DNA"/>
</dbReference>
<dbReference type="InterPro" id="IPR020841">
    <property type="entry name" value="PKS_Beta-ketoAc_synthase_dom"/>
</dbReference>
<dbReference type="SMART" id="SM00822">
    <property type="entry name" value="PKS_KR"/>
    <property type="match status" value="1"/>
</dbReference>
<evidence type="ECO:0000259" key="15">
    <source>
        <dbReference type="PROSITE" id="PS52019"/>
    </source>
</evidence>
<feature type="compositionally biased region" description="Basic and acidic residues" evidence="12">
    <location>
        <begin position="904"/>
        <end position="917"/>
    </location>
</feature>
<dbReference type="CDD" id="cd05195">
    <property type="entry name" value="enoyl_red"/>
    <property type="match status" value="1"/>
</dbReference>
<evidence type="ECO:0000256" key="4">
    <source>
        <dbReference type="ARBA" id="ARBA00022490"/>
    </source>
</evidence>
<dbReference type="InterPro" id="IPR006162">
    <property type="entry name" value="Ppantetheine_attach_site"/>
</dbReference>
<evidence type="ECO:0000256" key="7">
    <source>
        <dbReference type="ARBA" id="ARBA00022737"/>
    </source>
</evidence>
<dbReference type="PROSITE" id="PS00012">
    <property type="entry name" value="PHOSPHOPANTETHEINE"/>
    <property type="match status" value="1"/>
</dbReference>
<dbReference type="Pfam" id="PF08240">
    <property type="entry name" value="ADH_N"/>
    <property type="match status" value="1"/>
</dbReference>
<dbReference type="InterPro" id="IPR049551">
    <property type="entry name" value="PKS_DH_C"/>
</dbReference>
<feature type="compositionally biased region" description="Low complexity" evidence="12">
    <location>
        <begin position="2769"/>
        <end position="2783"/>
    </location>
</feature>
<dbReference type="PROSITE" id="PS50075">
    <property type="entry name" value="CARRIER"/>
    <property type="match status" value="1"/>
</dbReference>
<feature type="region of interest" description="N-terminal hotdog fold" evidence="11">
    <location>
        <begin position="1573"/>
        <end position="1701"/>
    </location>
</feature>
<dbReference type="Pfam" id="PF00550">
    <property type="entry name" value="PP-binding"/>
    <property type="match status" value="3"/>
</dbReference>
<dbReference type="Pfam" id="PF14765">
    <property type="entry name" value="PS-DH"/>
    <property type="match status" value="1"/>
</dbReference>
<comment type="caution">
    <text evidence="16">The sequence shown here is derived from an EMBL/GenBank/DDBJ whole genome shotgun (WGS) entry which is preliminary data.</text>
</comment>
<protein>
    <recommendedName>
        <fullName evidence="18">Polyketide synthase</fullName>
    </recommendedName>
</protein>
<dbReference type="CDD" id="cd00833">
    <property type="entry name" value="PKS"/>
    <property type="match status" value="2"/>
</dbReference>
<dbReference type="RefSeq" id="WP_346172935.1">
    <property type="nucleotide sequence ID" value="NZ_BAAASD010000002.1"/>
</dbReference>
<keyword evidence="4" id="KW-0963">Cytoplasm</keyword>
<dbReference type="InterPro" id="IPR042104">
    <property type="entry name" value="PKS_dehydratase_sf"/>
</dbReference>
<organism evidence="16 17">
    <name type="scientific">Streptomyces cuspidosporus</name>
    <dbReference type="NCBI Taxonomy" id="66882"/>
    <lineage>
        <taxon>Bacteria</taxon>
        <taxon>Bacillati</taxon>
        <taxon>Actinomycetota</taxon>
        <taxon>Actinomycetes</taxon>
        <taxon>Kitasatosporales</taxon>
        <taxon>Streptomycetaceae</taxon>
        <taxon>Streptomyces</taxon>
    </lineage>
</organism>
<dbReference type="InterPro" id="IPR020807">
    <property type="entry name" value="PKS_DH"/>
</dbReference>
<dbReference type="Gene3D" id="3.40.50.150">
    <property type="entry name" value="Vaccinia Virus protein VP39"/>
    <property type="match status" value="1"/>
</dbReference>
<dbReference type="InterPro" id="IPR049900">
    <property type="entry name" value="PKS_mFAS_DH"/>
</dbReference>
<dbReference type="SUPFAM" id="SSF50129">
    <property type="entry name" value="GroES-like"/>
    <property type="match status" value="1"/>
</dbReference>
<keyword evidence="17" id="KW-1185">Reference proteome</keyword>
<dbReference type="InterPro" id="IPR002364">
    <property type="entry name" value="Quin_OxRdtase/zeta-crystal_CS"/>
</dbReference>
<evidence type="ECO:0000259" key="13">
    <source>
        <dbReference type="PROSITE" id="PS50075"/>
    </source>
</evidence>
<evidence type="ECO:0000256" key="5">
    <source>
        <dbReference type="ARBA" id="ARBA00022553"/>
    </source>
</evidence>
<dbReference type="Pfam" id="PF00109">
    <property type="entry name" value="ketoacyl-synt"/>
    <property type="match status" value="2"/>
</dbReference>
<evidence type="ECO:0000256" key="3">
    <source>
        <dbReference type="ARBA" id="ARBA00022450"/>
    </source>
</evidence>
<evidence type="ECO:0008006" key="18">
    <source>
        <dbReference type="Google" id="ProtNLM"/>
    </source>
</evidence>
<dbReference type="Proteomes" id="UP001500253">
    <property type="component" value="Unassembled WGS sequence"/>
</dbReference>
<dbReference type="Pfam" id="PF22953">
    <property type="entry name" value="SpnB_Rossmann"/>
    <property type="match status" value="1"/>
</dbReference>
<feature type="active site" description="Proton donor; for dehydratase activity" evidence="11">
    <location>
        <position position="1772"/>
    </location>
</feature>
<dbReference type="Pfam" id="PF22621">
    <property type="entry name" value="CurL-like_PKS_C"/>
    <property type="match status" value="1"/>
</dbReference>
<dbReference type="Pfam" id="PF22336">
    <property type="entry name" value="RhiE-like_linker"/>
    <property type="match status" value="1"/>
</dbReference>
<dbReference type="InterPro" id="IPR014030">
    <property type="entry name" value="Ketoacyl_synth_N"/>
</dbReference>
<feature type="region of interest" description="Disordered" evidence="12">
    <location>
        <begin position="1517"/>
        <end position="1557"/>
    </location>
</feature>
<dbReference type="InterPro" id="IPR014031">
    <property type="entry name" value="Ketoacyl_synth_C"/>
</dbReference>
<comment type="pathway">
    <text evidence="2">Antibiotic biosynthesis.</text>
</comment>
<evidence type="ECO:0000256" key="12">
    <source>
        <dbReference type="SAM" id="MobiDB-lite"/>
    </source>
</evidence>
<dbReference type="Gene3D" id="3.40.50.11460">
    <property type="match status" value="1"/>
</dbReference>
<dbReference type="Gene3D" id="3.30.70.3290">
    <property type="match status" value="1"/>
</dbReference>
<dbReference type="InterPro" id="IPR036736">
    <property type="entry name" value="ACP-like_sf"/>
</dbReference>
<dbReference type="SUPFAM" id="SSF53335">
    <property type="entry name" value="S-adenosyl-L-methionine-dependent methyltransferases"/>
    <property type="match status" value="1"/>
</dbReference>
<dbReference type="SMART" id="SM00825">
    <property type="entry name" value="PKS_KS"/>
    <property type="match status" value="2"/>
</dbReference>
<reference evidence="17" key="1">
    <citation type="journal article" date="2019" name="Int. J. Syst. Evol. Microbiol.">
        <title>The Global Catalogue of Microorganisms (GCM) 10K type strain sequencing project: providing services to taxonomists for standard genome sequencing and annotation.</title>
        <authorList>
            <consortium name="The Broad Institute Genomics Platform"/>
            <consortium name="The Broad Institute Genome Sequencing Center for Infectious Disease"/>
            <person name="Wu L."/>
            <person name="Ma J."/>
        </authorList>
    </citation>
    <scope>NUCLEOTIDE SEQUENCE [LARGE SCALE GENOMIC DNA]</scope>
    <source>
        <strain evidence="17">JCM 4316</strain>
    </source>
</reference>
<dbReference type="Gene3D" id="1.10.1200.10">
    <property type="entry name" value="ACP-like"/>
    <property type="match status" value="3"/>
</dbReference>
<dbReference type="SUPFAM" id="SSF51735">
    <property type="entry name" value="NAD(P)-binding Rossmann-fold domains"/>
    <property type="match status" value="3"/>
</dbReference>
<evidence type="ECO:0000313" key="17">
    <source>
        <dbReference type="Proteomes" id="UP001500253"/>
    </source>
</evidence>